<dbReference type="SUPFAM" id="SSF56784">
    <property type="entry name" value="HAD-like"/>
    <property type="match status" value="1"/>
</dbReference>
<dbReference type="KEGG" id="cut:CUTER_07790"/>
<dbReference type="GO" id="GO:0008253">
    <property type="term" value="F:5'-nucleotidase activity"/>
    <property type="evidence" value="ECO:0007669"/>
    <property type="project" value="UniProtKB-EC"/>
</dbReference>
<evidence type="ECO:0000313" key="1">
    <source>
        <dbReference type="EMBL" id="AKK11546.1"/>
    </source>
</evidence>
<reference evidence="2" key="2">
    <citation type="submission" date="2015-05" db="EMBL/GenBank/DDBJ databases">
        <title>Complete genome sequence of Corynebacterium uterequi DSM 45634, isolated from the uterus of a maiden mare.</title>
        <authorList>
            <person name="Ruckert C."/>
            <person name="Albersmeier A."/>
            <person name="Winkler A."/>
            <person name="Tauch A."/>
        </authorList>
    </citation>
    <scope>NUCLEOTIDE SEQUENCE [LARGE SCALE GENOMIC DNA]</scope>
    <source>
        <strain evidence="2">DSM 45634</strain>
    </source>
</reference>
<dbReference type="SFLD" id="SFLDG01129">
    <property type="entry name" value="C1.5:_HAD__Beta-PGM__Phosphata"/>
    <property type="match status" value="1"/>
</dbReference>
<dbReference type="InterPro" id="IPR050155">
    <property type="entry name" value="HAD-like_hydrolase_sf"/>
</dbReference>
<proteinExistence type="predicted"/>
<reference evidence="1 2" key="1">
    <citation type="journal article" date="2015" name="Genome Announc.">
        <title>Virulence Factor Genes Detected in the Complete Genome Sequence of Corynebacterium uterequi DSM 45634, Isolated from the Uterus of a Maiden Mare.</title>
        <authorList>
            <person name="Ruckert C."/>
            <person name="Kriete M."/>
            <person name="Jaenicke S."/>
            <person name="Winkler A."/>
            <person name="Tauch A."/>
        </authorList>
    </citation>
    <scope>NUCLEOTIDE SEQUENCE [LARGE SCALE GENOMIC DNA]</scope>
    <source>
        <strain evidence="1 2">DSM 45634</strain>
    </source>
</reference>
<keyword evidence="1" id="KW-0378">Hydrolase</keyword>
<dbReference type="AlphaFoldDB" id="A0A0G3HDU8"/>
<dbReference type="Proteomes" id="UP000035548">
    <property type="component" value="Chromosome"/>
</dbReference>
<dbReference type="SFLD" id="SFLDS00003">
    <property type="entry name" value="Haloacid_Dehalogenase"/>
    <property type="match status" value="1"/>
</dbReference>
<dbReference type="EC" id="3.1.3.5" evidence="1"/>
<keyword evidence="2" id="KW-1185">Reference proteome</keyword>
<evidence type="ECO:0000313" key="2">
    <source>
        <dbReference type="Proteomes" id="UP000035548"/>
    </source>
</evidence>
<dbReference type="EMBL" id="CP011546">
    <property type="protein sequence ID" value="AKK11546.1"/>
    <property type="molecule type" value="Genomic_DNA"/>
</dbReference>
<protein>
    <submittedName>
        <fullName evidence="1">Putative phosphatase</fullName>
        <ecNumber evidence="1">3.1.3.5</ecNumber>
    </submittedName>
</protein>
<dbReference type="Gene3D" id="1.10.150.240">
    <property type="entry name" value="Putative phosphatase, domain 2"/>
    <property type="match status" value="1"/>
</dbReference>
<gene>
    <name evidence="1" type="primary">nt5e</name>
    <name evidence="1" type="ORF">CUTER_07790</name>
</gene>
<organism evidence="1 2">
    <name type="scientific">Corynebacterium uterequi</name>
    <dbReference type="NCBI Taxonomy" id="1072256"/>
    <lineage>
        <taxon>Bacteria</taxon>
        <taxon>Bacillati</taxon>
        <taxon>Actinomycetota</taxon>
        <taxon>Actinomycetes</taxon>
        <taxon>Mycobacteriales</taxon>
        <taxon>Corynebacteriaceae</taxon>
        <taxon>Corynebacterium</taxon>
    </lineage>
</organism>
<dbReference type="InterPro" id="IPR023214">
    <property type="entry name" value="HAD_sf"/>
</dbReference>
<dbReference type="Pfam" id="PF13419">
    <property type="entry name" value="HAD_2"/>
    <property type="match status" value="1"/>
</dbReference>
<dbReference type="InterPro" id="IPR023198">
    <property type="entry name" value="PGP-like_dom2"/>
</dbReference>
<dbReference type="PANTHER" id="PTHR43434">
    <property type="entry name" value="PHOSPHOGLYCOLATE PHOSPHATASE"/>
    <property type="match status" value="1"/>
</dbReference>
<dbReference type="InterPro" id="IPR041492">
    <property type="entry name" value="HAD_2"/>
</dbReference>
<accession>A0A0G3HDU8</accession>
<dbReference type="GO" id="GO:0005829">
    <property type="term" value="C:cytosol"/>
    <property type="evidence" value="ECO:0007669"/>
    <property type="project" value="TreeGrafter"/>
</dbReference>
<dbReference type="InterPro" id="IPR036412">
    <property type="entry name" value="HAD-like_sf"/>
</dbReference>
<dbReference type="PATRIC" id="fig|1072256.5.peg.1540"/>
<dbReference type="Gene3D" id="3.40.50.1000">
    <property type="entry name" value="HAD superfamily/HAD-like"/>
    <property type="match status" value="1"/>
</dbReference>
<name>A0A0G3HDU8_9CORY</name>
<sequence length="229" mass="24780">MWQTGLMTTLPDGRRILFFDVDGTLIDSFPAIKASFLHALDEVGIPRPDAGFIASIAGPPMETTLGRLNTDPAVVTAAMEAYLAHQAHAAVGETRAFDGVGELLDELRAEGFYLSTATSKGEGICRRVLSHLGLLDKLDFIAAAEEFGGARRTKEQVIAFALDSLGLRERTADILMIGDRRHDIVGAAEFAIPTCAVTWGYGTAEEWDSAAWKADTTAELKEIIHDFAR</sequence>
<dbReference type="PANTHER" id="PTHR43434:SF20">
    <property type="entry name" value="5'-NUCLEOTIDASE"/>
    <property type="match status" value="1"/>
</dbReference>
<dbReference type="GO" id="GO:0004713">
    <property type="term" value="F:protein tyrosine kinase activity"/>
    <property type="evidence" value="ECO:0007669"/>
    <property type="project" value="TreeGrafter"/>
</dbReference>
<dbReference type="STRING" id="1072256.CUTER_07790"/>